<dbReference type="Gene3D" id="1.10.30.50">
    <property type="match status" value="1"/>
</dbReference>
<reference evidence="2 3" key="1">
    <citation type="submission" date="2016-10" db="EMBL/GenBank/DDBJ databases">
        <authorList>
            <person name="de Groot N.N."/>
        </authorList>
    </citation>
    <scope>NUCLEOTIDE SEQUENCE [LARGE SCALE GENOMIC DNA]</scope>
    <source>
        <strain evidence="2 3">DSM 22788</strain>
    </source>
</reference>
<accession>A0A1H0XQ81</accession>
<dbReference type="STRING" id="1079994.SAMN04488565_0044"/>
<name>A0A1H0XQ81_9MICO</name>
<dbReference type="RefSeq" id="WP_010156217.1">
    <property type="nucleotide sequence ID" value="NZ_FNKB01000001.1"/>
</dbReference>
<sequence length="102" mass="11448">MATDLIHSRAYQDMRATLKAAWQRINAACYFCGQATINWDGEANQPDSFELQHIISRRDAKRMGRPDLIVDPTNCAPSHHRCNRSAGARAGRPSIGETSEEY</sequence>
<dbReference type="AlphaFoldDB" id="A0A1H0XQ81"/>
<gene>
    <name evidence="2" type="ORF">SAMN04488565_0044</name>
</gene>
<proteinExistence type="predicted"/>
<evidence type="ECO:0000313" key="3">
    <source>
        <dbReference type="Proteomes" id="UP000182690"/>
    </source>
</evidence>
<evidence type="ECO:0008006" key="4">
    <source>
        <dbReference type="Google" id="ProtNLM"/>
    </source>
</evidence>
<evidence type="ECO:0000313" key="2">
    <source>
        <dbReference type="EMBL" id="SDQ05094.1"/>
    </source>
</evidence>
<feature type="region of interest" description="Disordered" evidence="1">
    <location>
        <begin position="80"/>
        <end position="102"/>
    </location>
</feature>
<protein>
    <recommendedName>
        <fullName evidence="4">HNH endonuclease</fullName>
    </recommendedName>
</protein>
<evidence type="ECO:0000256" key="1">
    <source>
        <dbReference type="SAM" id="MobiDB-lite"/>
    </source>
</evidence>
<organism evidence="2 3">
    <name type="scientific">Leucobacter chromiiresistens</name>
    <dbReference type="NCBI Taxonomy" id="1079994"/>
    <lineage>
        <taxon>Bacteria</taxon>
        <taxon>Bacillati</taxon>
        <taxon>Actinomycetota</taxon>
        <taxon>Actinomycetes</taxon>
        <taxon>Micrococcales</taxon>
        <taxon>Microbacteriaceae</taxon>
        <taxon>Leucobacter</taxon>
    </lineage>
</organism>
<dbReference type="OrthoDB" id="2084290at2"/>
<dbReference type="EMBL" id="FNKB01000001">
    <property type="protein sequence ID" value="SDQ05094.1"/>
    <property type="molecule type" value="Genomic_DNA"/>
</dbReference>
<dbReference type="Proteomes" id="UP000182690">
    <property type="component" value="Unassembled WGS sequence"/>
</dbReference>